<dbReference type="GO" id="GO:0051287">
    <property type="term" value="F:NAD binding"/>
    <property type="evidence" value="ECO:0007669"/>
    <property type="project" value="InterPro"/>
</dbReference>
<name>A0A7J5B920_9MICO</name>
<dbReference type="SUPFAM" id="SSF51735">
    <property type="entry name" value="NAD(P)-binding Rossmann-fold domains"/>
    <property type="match status" value="1"/>
</dbReference>
<evidence type="ECO:0000313" key="5">
    <source>
        <dbReference type="EMBL" id="KAB1639820.1"/>
    </source>
</evidence>
<protein>
    <submittedName>
        <fullName evidence="5">Hydroxyacid dehydrogenase</fullName>
    </submittedName>
</protein>
<sequence>MSAGSGQVQHRARLAEESTLLDGDERPEPGAITLLPVSHAEPFTDAVVSSGGRLVELGPETRGIVYLSASKVQGLIDALEANPQVTWVQLPFAGIDNFAAKLKPHAERGVLFTSAKGAYAEPVAEHALALTLALLREFPRRLAARTWEKKTGTSLYGKHVVIVGAGGIALELLDLLKPFRVTTTIVRARDLPVDGATRTVTADRFDEVLPEADAVILAAAATDGTRGLINEARLRAMKESAVLVNIARGPLVDLAALQVALEESWIAGAGIDVTSPEPLPDGHPLWTAPRLIITPHSADTPEMVRPLLQERVRQNVDAFVSTGRFVGVADPVRGY</sequence>
<evidence type="ECO:0000256" key="2">
    <source>
        <dbReference type="ARBA" id="ARBA00023027"/>
    </source>
</evidence>
<evidence type="ECO:0000259" key="4">
    <source>
        <dbReference type="Pfam" id="PF02826"/>
    </source>
</evidence>
<dbReference type="GO" id="GO:0005829">
    <property type="term" value="C:cytosol"/>
    <property type="evidence" value="ECO:0007669"/>
    <property type="project" value="TreeGrafter"/>
</dbReference>
<dbReference type="AlphaFoldDB" id="A0A7J5B920"/>
<dbReference type="InterPro" id="IPR036291">
    <property type="entry name" value="NAD(P)-bd_dom_sf"/>
</dbReference>
<dbReference type="RefSeq" id="WP_151422963.1">
    <property type="nucleotide sequence ID" value="NZ_WBJX01000001.1"/>
</dbReference>
<dbReference type="InterPro" id="IPR006140">
    <property type="entry name" value="D-isomer_DH_NAD-bd"/>
</dbReference>
<dbReference type="Proteomes" id="UP000490386">
    <property type="component" value="Unassembled WGS sequence"/>
</dbReference>
<comment type="caution">
    <text evidence="5">The sequence shown here is derived from an EMBL/GenBank/DDBJ whole genome shotgun (WGS) entry which is preliminary data.</text>
</comment>
<reference evidence="5 6" key="1">
    <citation type="submission" date="2019-09" db="EMBL/GenBank/DDBJ databases">
        <title>Phylogeny of genus Pseudoclavibacter and closely related genus.</title>
        <authorList>
            <person name="Li Y."/>
        </authorList>
    </citation>
    <scope>NUCLEOTIDE SEQUENCE [LARGE SCALE GENOMIC DNA]</scope>
    <source>
        <strain evidence="5 6">THG-MD12</strain>
    </source>
</reference>
<feature type="region of interest" description="Disordered" evidence="3">
    <location>
        <begin position="1"/>
        <end position="28"/>
    </location>
</feature>
<dbReference type="SUPFAM" id="SSF52283">
    <property type="entry name" value="Formate/glycerate dehydrogenase catalytic domain-like"/>
    <property type="match status" value="1"/>
</dbReference>
<dbReference type="PANTHER" id="PTHR10996:SF178">
    <property type="entry name" value="2-HYDROXYACID DEHYDROGENASE YGL185C-RELATED"/>
    <property type="match status" value="1"/>
</dbReference>
<evidence type="ECO:0000256" key="3">
    <source>
        <dbReference type="SAM" id="MobiDB-lite"/>
    </source>
</evidence>
<proteinExistence type="predicted"/>
<dbReference type="Gene3D" id="3.40.50.720">
    <property type="entry name" value="NAD(P)-binding Rossmann-like Domain"/>
    <property type="match status" value="2"/>
</dbReference>
<dbReference type="InterPro" id="IPR050223">
    <property type="entry name" value="D-isomer_2-hydroxyacid_DH"/>
</dbReference>
<gene>
    <name evidence="5" type="ORF">F8O03_05775</name>
</gene>
<keyword evidence="1" id="KW-0560">Oxidoreductase</keyword>
<evidence type="ECO:0000256" key="1">
    <source>
        <dbReference type="ARBA" id="ARBA00023002"/>
    </source>
</evidence>
<dbReference type="EMBL" id="WBJX01000001">
    <property type="protein sequence ID" value="KAB1639820.1"/>
    <property type="molecule type" value="Genomic_DNA"/>
</dbReference>
<dbReference type="PANTHER" id="PTHR10996">
    <property type="entry name" value="2-HYDROXYACID DEHYDROGENASE-RELATED"/>
    <property type="match status" value="1"/>
</dbReference>
<dbReference type="OrthoDB" id="4324715at2"/>
<keyword evidence="6" id="KW-1185">Reference proteome</keyword>
<dbReference type="PROSITE" id="PS00671">
    <property type="entry name" value="D_2_HYDROXYACID_DH_3"/>
    <property type="match status" value="1"/>
</dbReference>
<keyword evidence="2" id="KW-0520">NAD</keyword>
<dbReference type="GO" id="GO:0016618">
    <property type="term" value="F:hydroxypyruvate reductase [NAD(P)H] activity"/>
    <property type="evidence" value="ECO:0007669"/>
    <property type="project" value="TreeGrafter"/>
</dbReference>
<dbReference type="InterPro" id="IPR029753">
    <property type="entry name" value="D-isomer_DH_CS"/>
</dbReference>
<dbReference type="Pfam" id="PF02826">
    <property type="entry name" value="2-Hacid_dh_C"/>
    <property type="match status" value="1"/>
</dbReference>
<organism evidence="5 6">
    <name type="scientific">Pseudoclavibacter terrae</name>
    <dbReference type="NCBI Taxonomy" id="1530195"/>
    <lineage>
        <taxon>Bacteria</taxon>
        <taxon>Bacillati</taxon>
        <taxon>Actinomycetota</taxon>
        <taxon>Actinomycetes</taxon>
        <taxon>Micrococcales</taxon>
        <taxon>Microbacteriaceae</taxon>
        <taxon>Pseudoclavibacter</taxon>
    </lineage>
</organism>
<feature type="domain" description="D-isomer specific 2-hydroxyacid dehydrogenase NAD-binding" evidence="4">
    <location>
        <begin position="130"/>
        <end position="298"/>
    </location>
</feature>
<dbReference type="GO" id="GO:0030267">
    <property type="term" value="F:glyoxylate reductase (NADPH) activity"/>
    <property type="evidence" value="ECO:0007669"/>
    <property type="project" value="TreeGrafter"/>
</dbReference>
<accession>A0A7J5B920</accession>
<evidence type="ECO:0000313" key="6">
    <source>
        <dbReference type="Proteomes" id="UP000490386"/>
    </source>
</evidence>